<keyword evidence="3" id="KW-1185">Reference proteome</keyword>
<evidence type="ECO:0000313" key="2">
    <source>
        <dbReference type="EnsemblPlants" id="cds.novel_model_1927_5bd9a17a"/>
    </source>
</evidence>
<keyword evidence="1" id="KW-0472">Membrane</keyword>
<keyword evidence="1" id="KW-0812">Transmembrane</keyword>
<reference evidence="2" key="2">
    <citation type="submission" date="2021-03" db="UniProtKB">
        <authorList>
            <consortium name="EnsemblPlants"/>
        </authorList>
    </citation>
    <scope>IDENTIFICATION</scope>
</reference>
<dbReference type="Gramene" id="novel_model_1927_5bd9a17a">
    <property type="protein sequence ID" value="cds.novel_model_1927_5bd9a17a"/>
    <property type="gene ID" value="novel_gene_1060_5bd9a17a"/>
</dbReference>
<evidence type="ECO:0000313" key="3">
    <source>
        <dbReference type="Proteomes" id="UP000596661"/>
    </source>
</evidence>
<dbReference type="EMBL" id="UZAU01000059">
    <property type="status" value="NOT_ANNOTATED_CDS"/>
    <property type="molecule type" value="Genomic_DNA"/>
</dbReference>
<dbReference type="AlphaFoldDB" id="A0A803QVL9"/>
<accession>A0A803QVL9</accession>
<name>A0A803QVL9_CANSA</name>
<dbReference type="EnsemblPlants" id="novel_model_1927_5bd9a17a">
    <property type="protein sequence ID" value="cds.novel_model_1927_5bd9a17a"/>
    <property type="gene ID" value="novel_gene_1060_5bd9a17a"/>
</dbReference>
<sequence length="77" mass="8816">MTEAEEFASGREDDDCHLGPTKKAELASFLEETRAPFRESDMFVTLVFQFLYLDLLSSLTSLIVSFHFLIINGCHHF</sequence>
<evidence type="ECO:0000256" key="1">
    <source>
        <dbReference type="SAM" id="Phobius"/>
    </source>
</evidence>
<reference evidence="2" key="1">
    <citation type="submission" date="2018-11" db="EMBL/GenBank/DDBJ databases">
        <authorList>
            <person name="Grassa J C."/>
        </authorList>
    </citation>
    <scope>NUCLEOTIDE SEQUENCE [LARGE SCALE GENOMIC DNA]</scope>
</reference>
<protein>
    <submittedName>
        <fullName evidence="2">Uncharacterized protein</fullName>
    </submittedName>
</protein>
<proteinExistence type="predicted"/>
<feature type="transmembrane region" description="Helical" evidence="1">
    <location>
        <begin position="50"/>
        <end position="71"/>
    </location>
</feature>
<keyword evidence="1" id="KW-1133">Transmembrane helix</keyword>
<dbReference type="Proteomes" id="UP000596661">
    <property type="component" value="Chromosome 1"/>
</dbReference>
<organism evidence="2 3">
    <name type="scientific">Cannabis sativa</name>
    <name type="common">Hemp</name>
    <name type="synonym">Marijuana</name>
    <dbReference type="NCBI Taxonomy" id="3483"/>
    <lineage>
        <taxon>Eukaryota</taxon>
        <taxon>Viridiplantae</taxon>
        <taxon>Streptophyta</taxon>
        <taxon>Embryophyta</taxon>
        <taxon>Tracheophyta</taxon>
        <taxon>Spermatophyta</taxon>
        <taxon>Magnoliopsida</taxon>
        <taxon>eudicotyledons</taxon>
        <taxon>Gunneridae</taxon>
        <taxon>Pentapetalae</taxon>
        <taxon>rosids</taxon>
        <taxon>fabids</taxon>
        <taxon>Rosales</taxon>
        <taxon>Cannabaceae</taxon>
        <taxon>Cannabis</taxon>
    </lineage>
</organism>